<dbReference type="PANTHER" id="PTHR11061">
    <property type="entry name" value="RNA M5U METHYLTRANSFERASE"/>
    <property type="match status" value="1"/>
</dbReference>
<dbReference type="GO" id="GO:0070475">
    <property type="term" value="P:rRNA base methylation"/>
    <property type="evidence" value="ECO:0007669"/>
    <property type="project" value="TreeGrafter"/>
</dbReference>
<dbReference type="CDD" id="cd02869">
    <property type="entry name" value="PseudoU_synth_RluA_like"/>
    <property type="match status" value="1"/>
</dbReference>
<evidence type="ECO:0000256" key="5">
    <source>
        <dbReference type="SAM" id="MobiDB-lite"/>
    </source>
</evidence>
<dbReference type="Gene3D" id="3.40.50.150">
    <property type="entry name" value="Vaccinia Virus protein VP39"/>
    <property type="match status" value="1"/>
</dbReference>
<dbReference type="OrthoDB" id="9804590at2"/>
<comment type="caution">
    <text evidence="8">The sequence shown here is derived from an EMBL/GenBank/DDBJ whole genome shotgun (WGS) entry which is preliminary data.</text>
</comment>
<keyword evidence="9" id="KW-1185">Reference proteome</keyword>
<gene>
    <name evidence="8" type="ORF">E8A74_30150</name>
</gene>
<keyword evidence="1 4" id="KW-0489">Methyltransferase</keyword>
<dbReference type="InterPro" id="IPR007848">
    <property type="entry name" value="Small_mtfrase_dom"/>
</dbReference>
<feature type="binding site" evidence="4">
    <location>
        <position position="322"/>
    </location>
    <ligand>
        <name>S-adenosyl-L-methionine</name>
        <dbReference type="ChEBI" id="CHEBI:59789"/>
    </ligand>
</feature>
<feature type="region of interest" description="Disordered" evidence="5">
    <location>
        <begin position="691"/>
        <end position="807"/>
    </location>
</feature>
<feature type="domain" description="Methyltransferase small" evidence="7">
    <location>
        <begin position="303"/>
        <end position="395"/>
    </location>
</feature>
<evidence type="ECO:0000313" key="9">
    <source>
        <dbReference type="Proteomes" id="UP000309215"/>
    </source>
</evidence>
<feature type="compositionally biased region" description="Low complexity" evidence="5">
    <location>
        <begin position="8"/>
        <end position="17"/>
    </location>
</feature>
<dbReference type="CDD" id="cd02440">
    <property type="entry name" value="AdoMet_MTases"/>
    <property type="match status" value="1"/>
</dbReference>
<dbReference type="InterPro" id="IPR006145">
    <property type="entry name" value="PsdUridine_synth_RsuA/RluA"/>
</dbReference>
<dbReference type="Proteomes" id="UP000309215">
    <property type="component" value="Unassembled WGS sequence"/>
</dbReference>
<evidence type="ECO:0000259" key="6">
    <source>
        <dbReference type="Pfam" id="PF00849"/>
    </source>
</evidence>
<proteinExistence type="inferred from homology"/>
<dbReference type="InterPro" id="IPR010280">
    <property type="entry name" value="U5_MeTrfase_fam"/>
</dbReference>
<dbReference type="PANTHER" id="PTHR11061:SF30">
    <property type="entry name" value="TRNA (URACIL(54)-C(5))-METHYLTRANSFERASE"/>
    <property type="match status" value="1"/>
</dbReference>
<name>A0A4U1J458_9BACT</name>
<keyword evidence="3 4" id="KW-0949">S-adenosyl-L-methionine</keyword>
<evidence type="ECO:0000259" key="7">
    <source>
        <dbReference type="Pfam" id="PF05175"/>
    </source>
</evidence>
<sequence length="807" mass="86369">MDPGAGKNGPNGPDGTPGAAGTGRGILSNPTRRTLRAGEIPSTMIECVHAEQCGGCPLIGMDYAQQLTTKRARVVSAIVHYPALELLYTRQVVPGDQIVGYRGRAKLIVSPTGGIGLYGRSGNHDVIDIPNCRVLAPALAEVTTILRGLIASPPPEARGLLLPYDPHGGGVLRAIDLREVHMPGTTSLPETTTTAQGNRVGVLLTFVLQRDRVPSRDELKEAGRALRALLPRVVGIAANLHEADAPQILGPETMVLDGVPHAEDRIGPTYHVASFGSFVQVHRGQASRVHALITREIASLDMQLLIDETGTNRRQPKVLDLYGGSGAISIALSHAKNIVTMVESFAPAVQNARAAAEAQGLGKLDARVGDAADVVNSLLANNEKFDAVVMNPPRRGVSPAAREAIARLGAPLCIYVSCDPDTLARDLDHFSRLGYTSSELIPIDMIPLTEEVETVAVLKRAPPAQPRVIYEDDDVIVVEKGPHEPVENQPEYLGSLMQRCLRLPGVSNLKVVNKLDTGTSGLCIFARNEVARQLWTTALATSGRLIYLVAAKGVTPTKGAIARDLREGGRSYMARTRYRRLAVASGHSILRVIPDGHRPHQIRRHLAAIGHPVLGDERYGHVPTNRYFEEKHGLDRSFVHLIRIEIVHPRTGAKLLIESTLPGDLRASLERATGSSVIKFLEQKHALGENRASSMLPGEPASAPLPPPRPLDRGGSQPAIGPMPTDLAPPPPSYPPDSLAEPMSYASPDSFASPPSYASPPGYAQPPSYAPPGGLPSPTITEAPTEHVPELDESPRTIRHAIVSDDD</sequence>
<feature type="compositionally biased region" description="Basic and acidic residues" evidence="5">
    <location>
        <begin position="784"/>
        <end position="796"/>
    </location>
</feature>
<evidence type="ECO:0000313" key="8">
    <source>
        <dbReference type="EMBL" id="TKD01846.1"/>
    </source>
</evidence>
<feature type="active site" description="Nucleophile" evidence="4">
    <location>
        <position position="418"/>
    </location>
</feature>
<dbReference type="Gene3D" id="2.40.50.1070">
    <property type="match status" value="1"/>
</dbReference>
<feature type="region of interest" description="Disordered" evidence="5">
    <location>
        <begin position="1"/>
        <end position="31"/>
    </location>
</feature>
<organism evidence="8 9">
    <name type="scientific">Polyangium fumosum</name>
    <dbReference type="NCBI Taxonomy" id="889272"/>
    <lineage>
        <taxon>Bacteria</taxon>
        <taxon>Pseudomonadati</taxon>
        <taxon>Myxococcota</taxon>
        <taxon>Polyangia</taxon>
        <taxon>Polyangiales</taxon>
        <taxon>Polyangiaceae</taxon>
        <taxon>Polyangium</taxon>
    </lineage>
</organism>
<accession>A0A4U1J458</accession>
<reference evidence="8 9" key="1">
    <citation type="submission" date="2019-04" db="EMBL/GenBank/DDBJ databases">
        <authorList>
            <person name="Li Y."/>
            <person name="Wang J."/>
        </authorList>
    </citation>
    <scope>NUCLEOTIDE SEQUENCE [LARGE SCALE GENOMIC DNA]</scope>
    <source>
        <strain evidence="8 9">DSM 14668</strain>
    </source>
</reference>
<protein>
    <submittedName>
        <fullName evidence="8">RNA methyltransferase</fullName>
    </submittedName>
</protein>
<evidence type="ECO:0000256" key="2">
    <source>
        <dbReference type="ARBA" id="ARBA00022679"/>
    </source>
</evidence>
<feature type="compositionally biased region" description="Low complexity" evidence="5">
    <location>
        <begin position="736"/>
        <end position="767"/>
    </location>
</feature>
<dbReference type="GO" id="GO:0003723">
    <property type="term" value="F:RNA binding"/>
    <property type="evidence" value="ECO:0007669"/>
    <property type="project" value="InterPro"/>
</dbReference>
<dbReference type="AlphaFoldDB" id="A0A4U1J458"/>
<dbReference type="Pfam" id="PF00849">
    <property type="entry name" value="PseudoU_synth_2"/>
    <property type="match status" value="1"/>
</dbReference>
<dbReference type="SUPFAM" id="SSF53335">
    <property type="entry name" value="S-adenosyl-L-methionine-dependent methyltransferases"/>
    <property type="match status" value="1"/>
</dbReference>
<feature type="binding site" evidence="4">
    <location>
        <position position="343"/>
    </location>
    <ligand>
        <name>S-adenosyl-L-methionine</name>
        <dbReference type="ChEBI" id="CHEBI:59789"/>
    </ligand>
</feature>
<dbReference type="GO" id="GO:0009982">
    <property type="term" value="F:pseudouridine synthase activity"/>
    <property type="evidence" value="ECO:0007669"/>
    <property type="project" value="InterPro"/>
</dbReference>
<feature type="binding site" evidence="4">
    <location>
        <position position="280"/>
    </location>
    <ligand>
        <name>S-adenosyl-L-methionine</name>
        <dbReference type="ChEBI" id="CHEBI:59789"/>
    </ligand>
</feature>
<evidence type="ECO:0000256" key="3">
    <source>
        <dbReference type="ARBA" id="ARBA00022691"/>
    </source>
</evidence>
<evidence type="ECO:0000256" key="4">
    <source>
        <dbReference type="PROSITE-ProRule" id="PRU01024"/>
    </source>
</evidence>
<dbReference type="GO" id="GO:0070041">
    <property type="term" value="F:rRNA (uridine-C5-)-methyltransferase activity"/>
    <property type="evidence" value="ECO:0007669"/>
    <property type="project" value="TreeGrafter"/>
</dbReference>
<feature type="binding site" evidence="4">
    <location>
        <position position="391"/>
    </location>
    <ligand>
        <name>S-adenosyl-L-methionine</name>
        <dbReference type="ChEBI" id="CHEBI:59789"/>
    </ligand>
</feature>
<dbReference type="Pfam" id="PF05175">
    <property type="entry name" value="MTS"/>
    <property type="match status" value="1"/>
</dbReference>
<keyword evidence="2 4" id="KW-0808">Transferase</keyword>
<dbReference type="GO" id="GO:0001522">
    <property type="term" value="P:pseudouridine synthesis"/>
    <property type="evidence" value="ECO:0007669"/>
    <property type="project" value="InterPro"/>
</dbReference>
<dbReference type="SUPFAM" id="SSF55120">
    <property type="entry name" value="Pseudouridine synthase"/>
    <property type="match status" value="1"/>
</dbReference>
<dbReference type="PROSITE" id="PS51687">
    <property type="entry name" value="SAM_MT_RNA_M5U"/>
    <property type="match status" value="1"/>
</dbReference>
<dbReference type="InterPro" id="IPR029063">
    <property type="entry name" value="SAM-dependent_MTases_sf"/>
</dbReference>
<comment type="similarity">
    <text evidence="4">Belongs to the class I-like SAM-binding methyltransferase superfamily. RNA M5U methyltransferase family.</text>
</comment>
<dbReference type="InterPro" id="IPR020103">
    <property type="entry name" value="PsdUridine_synth_cat_dom_sf"/>
</dbReference>
<feature type="domain" description="Pseudouridine synthase RsuA/RluA-like" evidence="6">
    <location>
        <begin position="474"/>
        <end position="608"/>
    </location>
</feature>
<dbReference type="EMBL" id="SSMQ01000037">
    <property type="protein sequence ID" value="TKD01846.1"/>
    <property type="molecule type" value="Genomic_DNA"/>
</dbReference>
<dbReference type="Gene3D" id="3.30.2350.10">
    <property type="entry name" value="Pseudouridine synthase"/>
    <property type="match status" value="1"/>
</dbReference>
<evidence type="ECO:0000256" key="1">
    <source>
        <dbReference type="ARBA" id="ARBA00022603"/>
    </source>
</evidence>